<organism evidence="2 3">
    <name type="scientific">Cafeteria roenbergensis virus (strain BV-PW1)</name>
    <name type="common">CroV</name>
    <dbReference type="NCBI Taxonomy" id="693272"/>
    <lineage>
        <taxon>Viruses</taxon>
        <taxon>Varidnaviria</taxon>
        <taxon>Bamfordvirae</taxon>
        <taxon>Nucleocytoviricota</taxon>
        <taxon>Megaviricetes</taxon>
        <taxon>Imitervirales</taxon>
        <taxon>Mimiviridae</taxon>
        <taxon>Aliimimivirinae</taxon>
        <taxon>Rheavirus</taxon>
        <taxon>Rheavirus sinusmexicani</taxon>
    </lineage>
</organism>
<sequence length="428" mass="45660">MDIKGYESNSVKNLQSYKQSIIENFKLVEKLVNIGGKEVKTNIDETIINNLTENTQNITNEMRVNAVSKLMTVAINEAAQNNKADLVSLLSASNRLSISNANVSGDFVIDSVNQASTVDSKVDGEIVQNLQSKITNEFTKNISKVVSQKLQNIQDIKNSVQTGTEIGNMVNGALDSISGVANNFVDNVAQTAQNIFDFNIGGTREEKNIKKNNITNTIKDTLELETPLNIDDTDDISDDIKNLLSQENMSKCAADAATENNIDISNATVGGNMKLSNINQTAVMTSAIKCTFNQTVISEMATKIVNNIDKVYEQIAEQIKTNESEEKSGDLLAIGEAGKAILVGAGEGIATAAVGAGDGFATAAEGTGKGVATASTGIGDGLSKVTDSLMWPLIIAGISVGIGLIIYLIIRFGGGSSDENYEEYEEDY</sequence>
<feature type="transmembrane region" description="Helical" evidence="1">
    <location>
        <begin position="389"/>
        <end position="410"/>
    </location>
</feature>
<organismHost>
    <name type="scientific">Cafeteria roenbergensis</name>
    <name type="common">Marine flagellate</name>
    <dbReference type="NCBI Taxonomy" id="33653"/>
</organismHost>
<gene>
    <name evidence="2" type="ORF">crov090</name>
</gene>
<keyword evidence="1" id="KW-0812">Transmembrane</keyword>
<keyword evidence="1" id="KW-1133">Transmembrane helix</keyword>
<reference evidence="2 3" key="1">
    <citation type="journal article" date="2010" name="Proc. Natl. Acad. Sci. U.S.A.">
        <title>Giant virus with a remarkable complement of genes infects marine zooplankton.</title>
        <authorList>
            <person name="Fischer M.G."/>
            <person name="Allen M.J."/>
            <person name="Wilson W.H."/>
            <person name="Suttle C.A."/>
        </authorList>
    </citation>
    <scope>NUCLEOTIDE SEQUENCE [LARGE SCALE GENOMIC DNA]</scope>
    <source>
        <strain evidence="2 3">BV-PW1</strain>
    </source>
</reference>
<proteinExistence type="predicted"/>
<accession>E3T4L0</accession>
<dbReference type="Proteomes" id="UP000029781">
    <property type="component" value="Segment"/>
</dbReference>
<dbReference type="RefSeq" id="YP_003969722.1">
    <property type="nucleotide sequence ID" value="NC_014637.1"/>
</dbReference>
<evidence type="ECO:0000313" key="3">
    <source>
        <dbReference type="Proteomes" id="UP000029781"/>
    </source>
</evidence>
<keyword evidence="3" id="KW-1185">Reference proteome</keyword>
<evidence type="ECO:0000256" key="1">
    <source>
        <dbReference type="SAM" id="Phobius"/>
    </source>
</evidence>
<dbReference type="GeneID" id="9887492"/>
<dbReference type="KEGG" id="vg:9887492"/>
<evidence type="ECO:0000313" key="2">
    <source>
        <dbReference type="EMBL" id="ADO67123.1"/>
    </source>
</evidence>
<dbReference type="EMBL" id="GU244497">
    <property type="protein sequence ID" value="ADO67123.1"/>
    <property type="molecule type" value="Genomic_DNA"/>
</dbReference>
<name>E3T4L0_CROVB</name>
<protein>
    <submittedName>
        <fullName evidence="2">Uncharacterized protein</fullName>
    </submittedName>
</protein>
<keyword evidence="1" id="KW-0472">Membrane</keyword>